<organism evidence="1 2">
    <name type="scientific">Aureobasidium pullulans EXF-150</name>
    <dbReference type="NCBI Taxonomy" id="1043002"/>
    <lineage>
        <taxon>Eukaryota</taxon>
        <taxon>Fungi</taxon>
        <taxon>Dikarya</taxon>
        <taxon>Ascomycota</taxon>
        <taxon>Pezizomycotina</taxon>
        <taxon>Dothideomycetes</taxon>
        <taxon>Dothideomycetidae</taxon>
        <taxon>Dothideales</taxon>
        <taxon>Saccotheciaceae</taxon>
        <taxon>Aureobasidium</taxon>
    </lineage>
</organism>
<dbReference type="Proteomes" id="UP000030706">
    <property type="component" value="Unassembled WGS sequence"/>
</dbReference>
<dbReference type="AlphaFoldDB" id="A0A074XNR9"/>
<dbReference type="HOGENOM" id="CLU_2527079_0_0_1"/>
<accession>A0A074XNR9</accession>
<name>A0A074XNR9_AURPU</name>
<keyword evidence="2" id="KW-1185">Reference proteome</keyword>
<reference evidence="1 2" key="1">
    <citation type="journal article" date="2014" name="BMC Genomics">
        <title>Genome sequencing of four Aureobasidium pullulans varieties: biotechnological potential, stress tolerance, and description of new species.</title>
        <authorList>
            <person name="Gostin Ar C."/>
            <person name="Ohm R.A."/>
            <person name="Kogej T."/>
            <person name="Sonjak S."/>
            <person name="Turk M."/>
            <person name="Zajc J."/>
            <person name="Zalar P."/>
            <person name="Grube M."/>
            <person name="Sun H."/>
            <person name="Han J."/>
            <person name="Sharma A."/>
            <person name="Chiniquy J."/>
            <person name="Ngan C.Y."/>
            <person name="Lipzen A."/>
            <person name="Barry K."/>
            <person name="Grigoriev I.V."/>
            <person name="Gunde-Cimerman N."/>
        </authorList>
    </citation>
    <scope>NUCLEOTIDE SEQUENCE [LARGE SCALE GENOMIC DNA]</scope>
    <source>
        <strain evidence="1 2">EXF-150</strain>
    </source>
</reference>
<gene>
    <name evidence="1" type="ORF">M438DRAFT_344686</name>
</gene>
<evidence type="ECO:0000313" key="2">
    <source>
        <dbReference type="Proteomes" id="UP000030706"/>
    </source>
</evidence>
<sequence length="84" mass="9664">MSLGVFKAAWTTRQLSGAWCLGLASTSRHSMLTSPKRESDHNLSKNTILDCRKFFRRLDTLQKSLTFSSERTEKSHGYWEQVIV</sequence>
<proteinExistence type="predicted"/>
<protein>
    <submittedName>
        <fullName evidence="1">Uncharacterized protein</fullName>
    </submittedName>
</protein>
<evidence type="ECO:0000313" key="1">
    <source>
        <dbReference type="EMBL" id="KEQ85344.1"/>
    </source>
</evidence>
<dbReference type="EMBL" id="KL584980">
    <property type="protein sequence ID" value="KEQ85344.1"/>
    <property type="molecule type" value="Genomic_DNA"/>
</dbReference>
<dbReference type="GeneID" id="40747586"/>
<dbReference type="RefSeq" id="XP_029761531.1">
    <property type="nucleotide sequence ID" value="XM_029905280.1"/>
</dbReference>